<evidence type="ECO:0000313" key="15">
    <source>
        <dbReference type="EMBL" id="AIJ47654.1"/>
    </source>
</evidence>
<evidence type="ECO:0000256" key="1">
    <source>
        <dbReference type="ARBA" id="ARBA00004651"/>
    </source>
</evidence>
<dbReference type="SUPFAM" id="SSF56024">
    <property type="entry name" value="Phospholipase D/nuclease"/>
    <property type="match status" value="2"/>
</dbReference>
<feature type="transmembrane region" description="Helical" evidence="13">
    <location>
        <begin position="15"/>
        <end position="34"/>
    </location>
</feature>
<evidence type="ECO:0000256" key="4">
    <source>
        <dbReference type="ARBA" id="ARBA00022679"/>
    </source>
</evidence>
<sequence length="484" mass="54636">MDWIAMQLSHESVKLWLSVGWSLYVIVVGIWILLQRSQPIATLSWLLSMAALPVVGLLVYYYFGPQRMKRQRIKRLRSRKRSRVRNSMQKLRERIPAQQERLRQVARLVGMTSDFPVSTATSMQLLVGGAATFDAIAEAVSAARHHVHLEYYIYEPDQTGTALRDLLIDKARAGVQVRLLVDALGSKKLGRKFLEPLLQAGAEVLRFHDAKIGRRLRPVVNFRTHRKILVCDGKVGFTGGVNVTDEENERICDDAYHDVHLRVEGSVVNWLQTVFLEDWTYTRSDDPYRLPDDLDDLLPDCEDGPIPMQVVTSGPDDQLDAIYRAYLAAINAAQQRILLTTPYFVPTEGALTALTNAALRGVEVRILVPKKSDSLLVTAAARSYFDELIRCGVHIYEYAASMLHSKTLAVDDNMAMIGTANFDYRSFFLNYEVCVIGYGPELNQAIAAQFEADLGQARMVQYRSEKGLRRRLFGSMARLTSPLL</sequence>
<dbReference type="NCBIfam" id="TIGR04265">
    <property type="entry name" value="bac_cardiolipin"/>
    <property type="match status" value="1"/>
</dbReference>
<dbReference type="GO" id="GO:0008808">
    <property type="term" value="F:cardiolipin synthase activity"/>
    <property type="evidence" value="ECO:0007669"/>
    <property type="project" value="UniProtKB-UniRule"/>
</dbReference>
<dbReference type="InterPro" id="IPR027379">
    <property type="entry name" value="CLS_N"/>
</dbReference>
<feature type="domain" description="PLD phosphodiesterase" evidence="14">
    <location>
        <begin position="220"/>
        <end position="247"/>
    </location>
</feature>
<accession>A0A076PLC6</accession>
<keyword evidence="5 13" id="KW-0812">Transmembrane</keyword>
<proteinExistence type="predicted"/>
<dbReference type="Pfam" id="PF13396">
    <property type="entry name" value="PLDc_N"/>
    <property type="match status" value="1"/>
</dbReference>
<keyword evidence="11" id="KW-1208">Phospholipid metabolism</keyword>
<evidence type="ECO:0000256" key="5">
    <source>
        <dbReference type="ARBA" id="ARBA00022692"/>
    </source>
</evidence>
<dbReference type="SMART" id="SM00155">
    <property type="entry name" value="PLDc"/>
    <property type="match status" value="2"/>
</dbReference>
<keyword evidence="2" id="KW-1003">Cell membrane</keyword>
<keyword evidence="4" id="KW-0808">Transferase</keyword>
<gene>
    <name evidence="15" type="ORF">O987_17715</name>
</gene>
<keyword evidence="9 13" id="KW-0472">Membrane</keyword>
<dbReference type="GO" id="GO:0005886">
    <property type="term" value="C:plasma membrane"/>
    <property type="evidence" value="ECO:0007669"/>
    <property type="project" value="UniProtKB-SubCell"/>
</dbReference>
<evidence type="ECO:0000256" key="11">
    <source>
        <dbReference type="ARBA" id="ARBA00023264"/>
    </source>
</evidence>
<evidence type="ECO:0000256" key="13">
    <source>
        <dbReference type="SAM" id="Phobius"/>
    </source>
</evidence>
<comment type="subcellular location">
    <subcellularLocation>
        <location evidence="1">Cell membrane</location>
        <topology evidence="1">Multi-pass membrane protein</topology>
    </subcellularLocation>
</comment>
<keyword evidence="3" id="KW-0444">Lipid biosynthesis</keyword>
<dbReference type="PANTHER" id="PTHR21248">
    <property type="entry name" value="CARDIOLIPIN SYNTHASE"/>
    <property type="match status" value="1"/>
</dbReference>
<keyword evidence="6" id="KW-0677">Repeat</keyword>
<evidence type="ECO:0000256" key="7">
    <source>
        <dbReference type="ARBA" id="ARBA00022989"/>
    </source>
</evidence>
<name>A0A076PLC6_COMTE</name>
<dbReference type="PANTHER" id="PTHR21248:SF22">
    <property type="entry name" value="PHOSPHOLIPASE D"/>
    <property type="match status" value="1"/>
</dbReference>
<dbReference type="EC" id="2.7.8.-" evidence="12"/>
<evidence type="ECO:0000256" key="6">
    <source>
        <dbReference type="ARBA" id="ARBA00022737"/>
    </source>
</evidence>
<evidence type="ECO:0000259" key="14">
    <source>
        <dbReference type="PROSITE" id="PS50035"/>
    </source>
</evidence>
<dbReference type="EMBL" id="CP006704">
    <property type="protein sequence ID" value="AIJ47654.1"/>
    <property type="molecule type" value="Genomic_DNA"/>
</dbReference>
<feature type="transmembrane region" description="Helical" evidence="13">
    <location>
        <begin position="40"/>
        <end position="63"/>
    </location>
</feature>
<protein>
    <recommendedName>
        <fullName evidence="12">Cardiolipin synthase</fullName>
        <ecNumber evidence="12">2.7.8.-</ecNumber>
    </recommendedName>
</protein>
<dbReference type="Pfam" id="PF13091">
    <property type="entry name" value="PLDc_2"/>
    <property type="match status" value="2"/>
</dbReference>
<dbReference type="KEGG" id="ctes:O987_17715"/>
<dbReference type="GO" id="GO:0032049">
    <property type="term" value="P:cardiolipin biosynthetic process"/>
    <property type="evidence" value="ECO:0007669"/>
    <property type="project" value="UniProtKB-UniRule"/>
</dbReference>
<dbReference type="Proteomes" id="UP000028782">
    <property type="component" value="Chromosome"/>
</dbReference>
<keyword evidence="10" id="KW-0594">Phospholipid biosynthesis</keyword>
<reference evidence="15 16" key="1">
    <citation type="journal article" date="2014" name="Genome Announc.">
        <title>Complete Genome Sequence of Polychlorinated Biphenyl Degrader Comamonas testosteroni TK102 (NBRC 109938).</title>
        <authorList>
            <person name="Fukuda K."/>
            <person name="Hosoyama A."/>
            <person name="Tsuchikane K."/>
            <person name="Ohji S."/>
            <person name="Yamazoe A."/>
            <person name="Fujita N."/>
            <person name="Shintani M."/>
            <person name="Kimbara K."/>
        </authorList>
    </citation>
    <scope>NUCLEOTIDE SEQUENCE [LARGE SCALE GENOMIC DNA]</scope>
    <source>
        <strain evidence="15">TK102</strain>
    </source>
</reference>
<dbReference type="HOGENOM" id="CLU_038053_1_2_4"/>
<dbReference type="InterPro" id="IPR025202">
    <property type="entry name" value="PLD-like_dom"/>
</dbReference>
<dbReference type="PROSITE" id="PS50035">
    <property type="entry name" value="PLD"/>
    <property type="match status" value="2"/>
</dbReference>
<dbReference type="CDD" id="cd09110">
    <property type="entry name" value="PLDc_CLS_1"/>
    <property type="match status" value="1"/>
</dbReference>
<dbReference type="InterPro" id="IPR022924">
    <property type="entry name" value="Cardiolipin_synthase"/>
</dbReference>
<organism evidence="15 16">
    <name type="scientific">Comamonas testosteroni TK102</name>
    <dbReference type="NCBI Taxonomy" id="1392005"/>
    <lineage>
        <taxon>Bacteria</taxon>
        <taxon>Pseudomonadati</taxon>
        <taxon>Pseudomonadota</taxon>
        <taxon>Betaproteobacteria</taxon>
        <taxon>Burkholderiales</taxon>
        <taxon>Comamonadaceae</taxon>
        <taxon>Comamonas</taxon>
    </lineage>
</organism>
<evidence type="ECO:0000256" key="8">
    <source>
        <dbReference type="ARBA" id="ARBA00023098"/>
    </source>
</evidence>
<dbReference type="Gene3D" id="3.30.870.10">
    <property type="entry name" value="Endonuclease Chain A"/>
    <property type="match status" value="2"/>
</dbReference>
<feature type="domain" description="PLD phosphodiesterase" evidence="14">
    <location>
        <begin position="399"/>
        <end position="426"/>
    </location>
</feature>
<dbReference type="InterPro" id="IPR001736">
    <property type="entry name" value="PLipase_D/transphosphatidylase"/>
</dbReference>
<keyword evidence="8" id="KW-0443">Lipid metabolism</keyword>
<evidence type="ECO:0000256" key="12">
    <source>
        <dbReference type="NCBIfam" id="TIGR04265"/>
    </source>
</evidence>
<evidence type="ECO:0000313" key="16">
    <source>
        <dbReference type="Proteomes" id="UP000028782"/>
    </source>
</evidence>
<dbReference type="AlphaFoldDB" id="A0A076PLC6"/>
<evidence type="ECO:0000256" key="2">
    <source>
        <dbReference type="ARBA" id="ARBA00022475"/>
    </source>
</evidence>
<evidence type="ECO:0000256" key="10">
    <source>
        <dbReference type="ARBA" id="ARBA00023209"/>
    </source>
</evidence>
<dbReference type="CDD" id="cd09112">
    <property type="entry name" value="PLDc_CLS_2"/>
    <property type="match status" value="1"/>
</dbReference>
<evidence type="ECO:0000256" key="3">
    <source>
        <dbReference type="ARBA" id="ARBA00022516"/>
    </source>
</evidence>
<evidence type="ECO:0000256" key="9">
    <source>
        <dbReference type="ARBA" id="ARBA00023136"/>
    </source>
</evidence>
<keyword evidence="7 13" id="KW-1133">Transmembrane helix</keyword>